<name>A0AA40FZH7_9HYME</name>
<dbReference type="Proteomes" id="UP001177670">
    <property type="component" value="Unassembled WGS sequence"/>
</dbReference>
<protein>
    <submittedName>
        <fullName evidence="2">Uncharacterized protein</fullName>
    </submittedName>
</protein>
<proteinExistence type="predicted"/>
<evidence type="ECO:0000313" key="2">
    <source>
        <dbReference type="EMBL" id="KAK1128246.1"/>
    </source>
</evidence>
<sequence>MARAKRKDLASRQRQRERQRDKERERGEEEEEEEEDTEDRAEGTGCAGRAGMSKVAEDGRETYALLLARGRFLLRNRGTQPATMWWGCPRPSSSLEKFQEPCLKSE</sequence>
<reference evidence="2" key="1">
    <citation type="submission" date="2021-10" db="EMBL/GenBank/DDBJ databases">
        <title>Melipona bicolor Genome sequencing and assembly.</title>
        <authorList>
            <person name="Araujo N.S."/>
            <person name="Arias M.C."/>
        </authorList>
    </citation>
    <scope>NUCLEOTIDE SEQUENCE</scope>
    <source>
        <strain evidence="2">USP_2M_L1-L4_2017</strain>
        <tissue evidence="2">Whole body</tissue>
    </source>
</reference>
<evidence type="ECO:0000313" key="3">
    <source>
        <dbReference type="Proteomes" id="UP001177670"/>
    </source>
</evidence>
<feature type="compositionally biased region" description="Acidic residues" evidence="1">
    <location>
        <begin position="28"/>
        <end position="39"/>
    </location>
</feature>
<feature type="region of interest" description="Disordered" evidence="1">
    <location>
        <begin position="1"/>
        <end position="53"/>
    </location>
</feature>
<comment type="caution">
    <text evidence="2">The sequence shown here is derived from an EMBL/GenBank/DDBJ whole genome shotgun (WGS) entry which is preliminary data.</text>
</comment>
<evidence type="ECO:0000256" key="1">
    <source>
        <dbReference type="SAM" id="MobiDB-lite"/>
    </source>
</evidence>
<accession>A0AA40FZH7</accession>
<keyword evidence="3" id="KW-1185">Reference proteome</keyword>
<dbReference type="EMBL" id="JAHYIQ010000010">
    <property type="protein sequence ID" value="KAK1128246.1"/>
    <property type="molecule type" value="Genomic_DNA"/>
</dbReference>
<feature type="compositionally biased region" description="Basic and acidic residues" evidence="1">
    <location>
        <begin position="7"/>
        <end position="27"/>
    </location>
</feature>
<gene>
    <name evidence="2" type="ORF">K0M31_002716</name>
</gene>
<dbReference type="AlphaFoldDB" id="A0AA40FZH7"/>
<organism evidence="2 3">
    <name type="scientific">Melipona bicolor</name>
    <dbReference type="NCBI Taxonomy" id="60889"/>
    <lineage>
        <taxon>Eukaryota</taxon>
        <taxon>Metazoa</taxon>
        <taxon>Ecdysozoa</taxon>
        <taxon>Arthropoda</taxon>
        <taxon>Hexapoda</taxon>
        <taxon>Insecta</taxon>
        <taxon>Pterygota</taxon>
        <taxon>Neoptera</taxon>
        <taxon>Endopterygota</taxon>
        <taxon>Hymenoptera</taxon>
        <taxon>Apocrita</taxon>
        <taxon>Aculeata</taxon>
        <taxon>Apoidea</taxon>
        <taxon>Anthophila</taxon>
        <taxon>Apidae</taxon>
        <taxon>Melipona</taxon>
    </lineage>
</organism>